<evidence type="ECO:0000256" key="2">
    <source>
        <dbReference type="SAM" id="MobiDB-lite"/>
    </source>
</evidence>
<accession>A0A8H3VYL8</accession>
<dbReference type="Proteomes" id="UP000434172">
    <property type="component" value="Unassembled WGS sequence"/>
</dbReference>
<comment type="caution">
    <text evidence="3">The sequence shown here is derived from an EMBL/GenBank/DDBJ whole genome shotgun (WGS) entry which is preliminary data.</text>
</comment>
<feature type="region of interest" description="Disordered" evidence="2">
    <location>
        <begin position="213"/>
        <end position="331"/>
    </location>
</feature>
<feature type="region of interest" description="Disordered" evidence="2">
    <location>
        <begin position="360"/>
        <end position="396"/>
    </location>
</feature>
<evidence type="ECO:0000313" key="4">
    <source>
        <dbReference type="Proteomes" id="UP000434172"/>
    </source>
</evidence>
<evidence type="ECO:0000313" key="3">
    <source>
        <dbReference type="EMBL" id="KAF0316092.1"/>
    </source>
</evidence>
<feature type="compositionally biased region" description="Low complexity" evidence="2">
    <location>
        <begin position="301"/>
        <end position="313"/>
    </location>
</feature>
<dbReference type="OrthoDB" id="10412884at2759"/>
<keyword evidence="4" id="KW-1185">Reference proteome</keyword>
<name>A0A8H3VYL8_9PEZI</name>
<dbReference type="EMBL" id="WOWK01000172">
    <property type="protein sequence ID" value="KAF0316092.1"/>
    <property type="molecule type" value="Genomic_DNA"/>
</dbReference>
<proteinExistence type="predicted"/>
<feature type="coiled-coil region" evidence="1">
    <location>
        <begin position="37"/>
        <end position="64"/>
    </location>
</feature>
<keyword evidence="1" id="KW-0175">Coiled coil</keyword>
<feature type="compositionally biased region" description="Acidic residues" evidence="2">
    <location>
        <begin position="268"/>
        <end position="278"/>
    </location>
</feature>
<gene>
    <name evidence="3" type="ORF">GQ607_016671</name>
</gene>
<sequence length="589" mass="64550">MVRVTTSLKGDCLAKPFNLEARIHRFLADIADTAVRHDHLYRDLRELEQAAAEHQGRVASCELRSSLRPEATAILLCVIPKDVFAVREDTTAKLDKSAGIWAVDKRLILFCISYDHCKQGRAFFTALLQLAEVNNSWQACIEALNLAAANRRAAYKSYNPSKRTTQGIATSDVDKCKQLFLSPKTVLSEPINASKGKDSLPNNENQDAAAAISESNHNNTSYTNTSRRDLSSGGDCSSNSASARGQHKSIEQGGDSADDTALSRQEESVESLEEDESVEQPRGSENDTDDFEEVGQSADPTASDTSSLLSDADTFAESQASDPPATYNNPYLDHDWEEQAEADNFFGFGDNADDYSFQEKDLAEDPSESPSDTPYPLVQPVAMAAPPSPKRQRRSRNHPPILEQEAAMILQQGRPISHALVNRALADICDSQGADICFVDSTHLDEMSRQEYQACSELAHGPGGVLDCRTIIIPVKISDDYLACGVIKKHGLAASIVGYHKSTGLEPRETPSRVRNAFERFIQLYLPATPNSRRPPIPFDGPRESNPLDSGVVSFAVAVMFMADVPLTKLHIGLWRRVLAVCLGHEVDD</sequence>
<reference evidence="3 4" key="1">
    <citation type="submission" date="2019-12" db="EMBL/GenBank/DDBJ databases">
        <title>A genome sequence resource for the geographically widespread anthracnose pathogen Colletotrichum asianum.</title>
        <authorList>
            <person name="Meng Y."/>
        </authorList>
    </citation>
    <scope>NUCLEOTIDE SEQUENCE [LARGE SCALE GENOMIC DNA]</scope>
    <source>
        <strain evidence="3 4">ICMP 18580</strain>
    </source>
</reference>
<feature type="compositionally biased region" description="Polar residues" evidence="2">
    <location>
        <begin position="316"/>
        <end position="329"/>
    </location>
</feature>
<evidence type="ECO:0000256" key="1">
    <source>
        <dbReference type="SAM" id="Coils"/>
    </source>
</evidence>
<feature type="compositionally biased region" description="Low complexity" evidence="2">
    <location>
        <begin position="213"/>
        <end position="243"/>
    </location>
</feature>
<dbReference type="AlphaFoldDB" id="A0A8H3VYL8"/>
<protein>
    <submittedName>
        <fullName evidence="3">Uncharacterized protein</fullName>
    </submittedName>
</protein>
<organism evidence="3 4">
    <name type="scientific">Colletotrichum asianum</name>
    <dbReference type="NCBI Taxonomy" id="702518"/>
    <lineage>
        <taxon>Eukaryota</taxon>
        <taxon>Fungi</taxon>
        <taxon>Dikarya</taxon>
        <taxon>Ascomycota</taxon>
        <taxon>Pezizomycotina</taxon>
        <taxon>Sordariomycetes</taxon>
        <taxon>Hypocreomycetidae</taxon>
        <taxon>Glomerellales</taxon>
        <taxon>Glomerellaceae</taxon>
        <taxon>Colletotrichum</taxon>
        <taxon>Colletotrichum gloeosporioides species complex</taxon>
    </lineage>
</organism>